<organism evidence="8 9">
    <name type="scientific">Mizuhopecten yessoensis</name>
    <name type="common">Japanese scallop</name>
    <name type="synonym">Patinopecten yessoensis</name>
    <dbReference type="NCBI Taxonomy" id="6573"/>
    <lineage>
        <taxon>Eukaryota</taxon>
        <taxon>Metazoa</taxon>
        <taxon>Spiralia</taxon>
        <taxon>Lophotrochozoa</taxon>
        <taxon>Mollusca</taxon>
        <taxon>Bivalvia</taxon>
        <taxon>Autobranchia</taxon>
        <taxon>Pteriomorphia</taxon>
        <taxon>Pectinida</taxon>
        <taxon>Pectinoidea</taxon>
        <taxon>Pectinidae</taxon>
        <taxon>Mizuhopecten</taxon>
    </lineage>
</organism>
<feature type="domain" description="VWFC" evidence="6">
    <location>
        <begin position="237"/>
        <end position="296"/>
    </location>
</feature>
<dbReference type="PROSITE" id="PS50184">
    <property type="entry name" value="VWFC_2"/>
    <property type="match status" value="3"/>
</dbReference>
<dbReference type="OrthoDB" id="6019304at2759"/>
<gene>
    <name evidence="8" type="ORF">KP79_PYT24356</name>
</gene>
<dbReference type="SMART" id="SM00214">
    <property type="entry name" value="VWC"/>
    <property type="match status" value="4"/>
</dbReference>
<dbReference type="PROSITE" id="PS01208">
    <property type="entry name" value="VWFC_1"/>
    <property type="match status" value="2"/>
</dbReference>
<dbReference type="SMART" id="SM00832">
    <property type="entry name" value="C8"/>
    <property type="match status" value="1"/>
</dbReference>
<dbReference type="PANTHER" id="PTHR46698:SF4">
    <property type="entry name" value="CROSSVEINLESS 2"/>
    <property type="match status" value="1"/>
</dbReference>
<dbReference type="Proteomes" id="UP000242188">
    <property type="component" value="Unassembled WGS sequence"/>
</dbReference>
<dbReference type="STRING" id="6573.A0A210QS28"/>
<dbReference type="CDD" id="cd19941">
    <property type="entry name" value="TIL"/>
    <property type="match status" value="1"/>
</dbReference>
<dbReference type="SMART" id="SM00215">
    <property type="entry name" value="VWC_out"/>
    <property type="match status" value="2"/>
</dbReference>
<dbReference type="InterPro" id="IPR052424">
    <property type="entry name" value="Kielin_Chordin-BMP_Reg"/>
</dbReference>
<dbReference type="Gene3D" id="6.20.200.20">
    <property type="match status" value="5"/>
</dbReference>
<evidence type="ECO:0000256" key="3">
    <source>
        <dbReference type="ARBA" id="ARBA00022729"/>
    </source>
</evidence>
<evidence type="ECO:0000259" key="7">
    <source>
        <dbReference type="PROSITE" id="PS51233"/>
    </source>
</evidence>
<keyword evidence="4" id="KW-0677">Repeat</keyword>
<dbReference type="InterPro" id="IPR002919">
    <property type="entry name" value="TIL_dom"/>
</dbReference>
<dbReference type="Gene3D" id="2.10.25.10">
    <property type="entry name" value="Laminin"/>
    <property type="match status" value="1"/>
</dbReference>
<evidence type="ECO:0000313" key="9">
    <source>
        <dbReference type="Proteomes" id="UP000242188"/>
    </source>
</evidence>
<dbReference type="InterPro" id="IPR001846">
    <property type="entry name" value="VWF_type-D"/>
</dbReference>
<feature type="domain" description="VWFC" evidence="6">
    <location>
        <begin position="299"/>
        <end position="360"/>
    </location>
</feature>
<evidence type="ECO:0000256" key="2">
    <source>
        <dbReference type="ARBA" id="ARBA00022525"/>
    </source>
</evidence>
<dbReference type="PROSITE" id="PS51233">
    <property type="entry name" value="VWFD"/>
    <property type="match status" value="1"/>
</dbReference>
<dbReference type="SMART" id="SM00216">
    <property type="entry name" value="VWD"/>
    <property type="match status" value="1"/>
</dbReference>
<feature type="domain" description="VWFC" evidence="6">
    <location>
        <begin position="165"/>
        <end position="226"/>
    </location>
</feature>
<protein>
    <submittedName>
        <fullName evidence="8">BMP-binding endothelial regulator protein</fullName>
    </submittedName>
</protein>
<dbReference type="Pfam" id="PF00094">
    <property type="entry name" value="VWD"/>
    <property type="match status" value="1"/>
</dbReference>
<dbReference type="SUPFAM" id="SSF57567">
    <property type="entry name" value="Serine protease inhibitors"/>
    <property type="match status" value="1"/>
</dbReference>
<dbReference type="GO" id="GO:0005576">
    <property type="term" value="C:extracellular region"/>
    <property type="evidence" value="ECO:0007669"/>
    <property type="project" value="UniProtKB-SubCell"/>
</dbReference>
<keyword evidence="2" id="KW-0964">Secreted</keyword>
<evidence type="ECO:0000256" key="4">
    <source>
        <dbReference type="ARBA" id="ARBA00022737"/>
    </source>
</evidence>
<comment type="subcellular location">
    <subcellularLocation>
        <location evidence="1">Secreted</location>
    </subcellularLocation>
</comment>
<proteinExistence type="predicted"/>
<dbReference type="PANTHER" id="PTHR46698">
    <property type="entry name" value="CROSSVEINLESS 2"/>
    <property type="match status" value="1"/>
</dbReference>
<sequence>MCTNTFNDDSTSTTKVSIVLLFWGILGVIVMKTPLVDAQISGSIQKCENEGEAVFVPQISDNPCITCFCRAGAVECRREKCESLEGCYMILFDYLLSGHRKCCEVCKGCTVDGEYFSSNSLWTDKADPCTTYSCKAGVATRTTTKCYAPCANPVPVPGKCCPVCQSCQYDGKTYNEGDVFPLSTDLCTKCSCKNGTVSCEKETCPVLNCPKNVIWQPPGSCCKVCKGQRRIFNLPGGKCFFQYKIYKSGETFRPGNCTSCLCVDGTFICDRETCPPLPCPLEKTVQRENSCCRVCPDKQTCDYKNRTYMHEQQWRPNVCTACSCDDGSTRCHVQNCRNSVWCPSGYRLKYVDGECCPRCTEAKGVCTVFGDPHYRTFDGRIYNFQGPCKYLLAEDTVAKSFSIRVRNDARTSPWFTWTRMVTVFLGNVKIGLHQKMNVKVNRRRVKLPYTNHAEFSVVRDGQSVKVMTAIGLKVIWDGDSFVEVTIPSRYKQKMRGLCGNYNGISTDDLMGKDDHMYLDGENFGNTWRVGSKAACTIEENVQKTEPPCKSDSSKRKRAKRECSHLLASVFSRCRRKVDVRQYYRSCIADMCECPDDKQCACEAVKAYAHRCINEGVELTWNDQRFCPEHCPEGAIYRQCTKRCMRTCEERDQKALCKTKCSPGCACPGNRLLHNNKCIKPRQCPKRR</sequence>
<feature type="domain" description="VWFD" evidence="7">
    <location>
        <begin position="364"/>
        <end position="536"/>
    </location>
</feature>
<comment type="caution">
    <text evidence="8">The sequence shown here is derived from an EMBL/GenBank/DDBJ whole genome shotgun (WGS) entry which is preliminary data.</text>
</comment>
<name>A0A210QS28_MIZYE</name>
<evidence type="ECO:0000256" key="1">
    <source>
        <dbReference type="ARBA" id="ARBA00004613"/>
    </source>
</evidence>
<evidence type="ECO:0000313" key="8">
    <source>
        <dbReference type="EMBL" id="OWF51557.1"/>
    </source>
</evidence>
<dbReference type="EMBL" id="NEDP02002206">
    <property type="protein sequence ID" value="OWF51557.1"/>
    <property type="molecule type" value="Genomic_DNA"/>
</dbReference>
<evidence type="ECO:0000256" key="5">
    <source>
        <dbReference type="ARBA" id="ARBA00023157"/>
    </source>
</evidence>
<keyword evidence="5" id="KW-1015">Disulfide bond</keyword>
<dbReference type="InterPro" id="IPR036084">
    <property type="entry name" value="Ser_inhib-like_sf"/>
</dbReference>
<keyword evidence="3" id="KW-0732">Signal</keyword>
<dbReference type="Pfam" id="PF00093">
    <property type="entry name" value="VWC"/>
    <property type="match status" value="3"/>
</dbReference>
<reference evidence="8 9" key="1">
    <citation type="journal article" date="2017" name="Nat. Ecol. Evol.">
        <title>Scallop genome provides insights into evolution of bilaterian karyotype and development.</title>
        <authorList>
            <person name="Wang S."/>
            <person name="Zhang J."/>
            <person name="Jiao W."/>
            <person name="Li J."/>
            <person name="Xun X."/>
            <person name="Sun Y."/>
            <person name="Guo X."/>
            <person name="Huan P."/>
            <person name="Dong B."/>
            <person name="Zhang L."/>
            <person name="Hu X."/>
            <person name="Sun X."/>
            <person name="Wang J."/>
            <person name="Zhao C."/>
            <person name="Wang Y."/>
            <person name="Wang D."/>
            <person name="Huang X."/>
            <person name="Wang R."/>
            <person name="Lv J."/>
            <person name="Li Y."/>
            <person name="Zhang Z."/>
            <person name="Liu B."/>
            <person name="Lu W."/>
            <person name="Hui Y."/>
            <person name="Liang J."/>
            <person name="Zhou Z."/>
            <person name="Hou R."/>
            <person name="Li X."/>
            <person name="Liu Y."/>
            <person name="Li H."/>
            <person name="Ning X."/>
            <person name="Lin Y."/>
            <person name="Zhao L."/>
            <person name="Xing Q."/>
            <person name="Dou J."/>
            <person name="Li Y."/>
            <person name="Mao J."/>
            <person name="Guo H."/>
            <person name="Dou H."/>
            <person name="Li T."/>
            <person name="Mu C."/>
            <person name="Jiang W."/>
            <person name="Fu Q."/>
            <person name="Fu X."/>
            <person name="Miao Y."/>
            <person name="Liu J."/>
            <person name="Yu Q."/>
            <person name="Li R."/>
            <person name="Liao H."/>
            <person name="Li X."/>
            <person name="Kong Y."/>
            <person name="Jiang Z."/>
            <person name="Chourrout D."/>
            <person name="Li R."/>
            <person name="Bao Z."/>
        </authorList>
    </citation>
    <scope>NUCLEOTIDE SEQUENCE [LARGE SCALE GENOMIC DNA]</scope>
    <source>
        <strain evidence="8 9">PY_sf001</strain>
    </source>
</reference>
<keyword evidence="9" id="KW-1185">Reference proteome</keyword>
<dbReference type="Pfam" id="PF08742">
    <property type="entry name" value="C8"/>
    <property type="match status" value="1"/>
</dbReference>
<dbReference type="InterPro" id="IPR001007">
    <property type="entry name" value="VWF_dom"/>
</dbReference>
<dbReference type="SUPFAM" id="SSF57603">
    <property type="entry name" value="FnI-like domain"/>
    <property type="match status" value="4"/>
</dbReference>
<accession>A0A210QS28</accession>
<evidence type="ECO:0000259" key="6">
    <source>
        <dbReference type="PROSITE" id="PS50184"/>
    </source>
</evidence>
<dbReference type="AlphaFoldDB" id="A0A210QS28"/>
<dbReference type="InterPro" id="IPR014853">
    <property type="entry name" value="VWF/SSPO/ZAN-like_Cys-rich_dom"/>
</dbReference>
<dbReference type="Pfam" id="PF01826">
    <property type="entry name" value="TIL"/>
    <property type="match status" value="1"/>
</dbReference>